<name>A0ACC1T0B8_9HYPO</name>
<accession>A0ACC1T0B8</accession>
<evidence type="ECO:0000313" key="1">
    <source>
        <dbReference type="EMBL" id="KAJ3549894.1"/>
    </source>
</evidence>
<dbReference type="EMBL" id="JANRMS010000012">
    <property type="protein sequence ID" value="KAJ3549894.1"/>
    <property type="molecule type" value="Genomic_DNA"/>
</dbReference>
<organism evidence="1 2">
    <name type="scientific">Fusarium decemcellulare</name>
    <dbReference type="NCBI Taxonomy" id="57161"/>
    <lineage>
        <taxon>Eukaryota</taxon>
        <taxon>Fungi</taxon>
        <taxon>Dikarya</taxon>
        <taxon>Ascomycota</taxon>
        <taxon>Pezizomycotina</taxon>
        <taxon>Sordariomycetes</taxon>
        <taxon>Hypocreomycetidae</taxon>
        <taxon>Hypocreales</taxon>
        <taxon>Nectriaceae</taxon>
        <taxon>Fusarium</taxon>
        <taxon>Fusarium decemcellulare species complex</taxon>
    </lineage>
</organism>
<comment type="caution">
    <text evidence="1">The sequence shown here is derived from an EMBL/GenBank/DDBJ whole genome shotgun (WGS) entry which is preliminary data.</text>
</comment>
<dbReference type="Proteomes" id="UP001148629">
    <property type="component" value="Unassembled WGS sequence"/>
</dbReference>
<reference evidence="1" key="1">
    <citation type="submission" date="2022-08" db="EMBL/GenBank/DDBJ databases">
        <title>Genome Sequence of Fusarium decemcellulare.</title>
        <authorList>
            <person name="Buettner E."/>
        </authorList>
    </citation>
    <scope>NUCLEOTIDE SEQUENCE</scope>
    <source>
        <strain evidence="1">Babe19</strain>
    </source>
</reference>
<proteinExistence type="predicted"/>
<gene>
    <name evidence="1" type="ORF">NM208_g261</name>
</gene>
<sequence>MLRKYFTGWRAGLARCTAAAAFVAILNIIFLGVAAPRLKPFDRKMVTGERAKGDGALFDGDCGKAKQLSIWLHLIINILSTVLLTAGNFAQQVLTAPTRREIDSAHLGRKWLDIGVLSIHNLRKISRSRVIAWSILAITSVPIHLFYNSIISLETGVNRYNVWLVAEKNLTNPKNEVAEGQSLDDFVRLDNYDCITSYAQNFISDRSDVILVVESNASTSLQNNSQLRKPDETEYNRSPYGWICVSLIDQFSDLSCDASAVASNSNEWRVRDPETEGAWVPEADRKSLRVKYCLSKPTEESCRLTMSIPLLATVVGCNILKLLGLVMTWLCLDNRPLLTLGDAIASFLDRPDPTTVDCRMLSHDSGKPLSWEPGTRPWLPKMRRWASSVSRRRYAITISLCTIALLITFIFLGQGIAHIGGSPSLANLWNRGFGSLDFACLISYNSDGSYSSPAISVALISNLPQLIVSLLYTAVNGMWTAMLVGSEWNGYGIHRKGLRTTSPVGKQRGSYWLSLPLRYALPLVAVSTTLHWLISQSIFFVRLLVNEHGKIREMITTSGYSPIAIIFSILCGFSIIMVTVGLSLRRFKTAIPQVGTCSAVVGAACHRPEGDDDAALKQVQWGVVSGKDGDDYCCITSWEAKEPQAGKSY</sequence>
<protein>
    <submittedName>
        <fullName evidence="1">Uncharacterized protein</fullName>
    </submittedName>
</protein>
<evidence type="ECO:0000313" key="2">
    <source>
        <dbReference type="Proteomes" id="UP001148629"/>
    </source>
</evidence>
<keyword evidence="2" id="KW-1185">Reference proteome</keyword>